<keyword evidence="3" id="KW-1185">Reference proteome</keyword>
<dbReference type="RefSeq" id="WP_201957639.1">
    <property type="nucleotide sequence ID" value="NZ_JAERRJ010000020.1"/>
</dbReference>
<protein>
    <submittedName>
        <fullName evidence="2">CHAT domain-containing protein</fullName>
    </submittedName>
</protein>
<accession>A0ABS1MJH3</accession>
<comment type="caution">
    <text evidence="2">The sequence shown here is derived from an EMBL/GenBank/DDBJ whole genome shotgun (WGS) entry which is preliminary data.</text>
</comment>
<evidence type="ECO:0000259" key="1">
    <source>
        <dbReference type="Pfam" id="PF12770"/>
    </source>
</evidence>
<feature type="domain" description="CHAT" evidence="1">
    <location>
        <begin position="213"/>
        <end position="321"/>
    </location>
</feature>
<evidence type="ECO:0000313" key="3">
    <source>
        <dbReference type="Proteomes" id="UP000602198"/>
    </source>
</evidence>
<dbReference type="InterPro" id="IPR024983">
    <property type="entry name" value="CHAT_dom"/>
</dbReference>
<name>A0ABS1MJH3_9NOCA</name>
<sequence length="423" mass="45527">MKKIVVNIQPSLDDGEPPTYFVEADGVDRATKRLDLSGITPLEGPQSILKVGEALADLLVKHDRIEKAFDRALAVAVGEPSVPIYFFIGVDTAVPLSWEALRRSKQFLALDPRWPIARFPRSGSIDSATEVPFAPPLRMVSVISAVGVDGKAEWDSIFGAVQAAPAELPIELTVITGDRNVVAAARGHLPPERIIPLPGPDDPMPLVSRIDACGPHLLHIFCHGAVREEQAVLEFATASDFNAGTSSVVLTAIEIAQQVSRNNTWMVHLNACRSAQAGSEVLTHAEEFVNTGVPVAIGMKRLIDVSDAVVFSAGFYRSVFARIAEILARGAGRSEIAWAETMLSARRQLRNIHVHNPAEGDAWTVPVMYTRRGPFTLEVAAAGVTEPQVQQALSETRLIDGLAELIAADAPEVAADLRAVSEK</sequence>
<dbReference type="Proteomes" id="UP000602198">
    <property type="component" value="Unassembled WGS sequence"/>
</dbReference>
<organism evidence="2 3">
    <name type="scientific">Nocardia acididurans</name>
    <dbReference type="NCBI Taxonomy" id="2802282"/>
    <lineage>
        <taxon>Bacteria</taxon>
        <taxon>Bacillati</taxon>
        <taxon>Actinomycetota</taxon>
        <taxon>Actinomycetes</taxon>
        <taxon>Mycobacteriales</taxon>
        <taxon>Nocardiaceae</taxon>
        <taxon>Nocardia</taxon>
    </lineage>
</organism>
<dbReference type="EMBL" id="JAERRJ010000020">
    <property type="protein sequence ID" value="MBL1079824.1"/>
    <property type="molecule type" value="Genomic_DNA"/>
</dbReference>
<gene>
    <name evidence="2" type="ORF">JK358_36020</name>
</gene>
<dbReference type="Pfam" id="PF12770">
    <property type="entry name" value="CHAT"/>
    <property type="match status" value="1"/>
</dbReference>
<proteinExistence type="predicted"/>
<evidence type="ECO:0000313" key="2">
    <source>
        <dbReference type="EMBL" id="MBL1079824.1"/>
    </source>
</evidence>
<reference evidence="2 3" key="1">
    <citation type="submission" date="2021-01" db="EMBL/GenBank/DDBJ databases">
        <title>WGS of actinomycetes isolated from Thailand.</title>
        <authorList>
            <person name="Thawai C."/>
        </authorList>
    </citation>
    <scope>NUCLEOTIDE SEQUENCE [LARGE SCALE GENOMIC DNA]</scope>
    <source>
        <strain evidence="2 3">LPG 2</strain>
    </source>
</reference>